<evidence type="ECO:0000313" key="2">
    <source>
        <dbReference type="EMBL" id="GMK54297.1"/>
    </source>
</evidence>
<protein>
    <submittedName>
        <fullName evidence="2">Uncharacterized protein</fullName>
    </submittedName>
</protein>
<organism evidence="2 3">
    <name type="scientific">Cutaneotrichosporon spelunceum</name>
    <dbReference type="NCBI Taxonomy" id="1672016"/>
    <lineage>
        <taxon>Eukaryota</taxon>
        <taxon>Fungi</taxon>
        <taxon>Dikarya</taxon>
        <taxon>Basidiomycota</taxon>
        <taxon>Agaricomycotina</taxon>
        <taxon>Tremellomycetes</taxon>
        <taxon>Trichosporonales</taxon>
        <taxon>Trichosporonaceae</taxon>
        <taxon>Cutaneotrichosporon</taxon>
    </lineage>
</organism>
<reference evidence="2" key="1">
    <citation type="journal article" date="2023" name="BMC Genomics">
        <title>Chromosome-level genome assemblies of Cutaneotrichosporon spp. (Trichosporonales, Basidiomycota) reveal imbalanced evolution between nucleotide sequences and chromosome synteny.</title>
        <authorList>
            <person name="Kobayashi Y."/>
            <person name="Kayamori A."/>
            <person name="Aoki K."/>
            <person name="Shiwa Y."/>
            <person name="Matsutani M."/>
            <person name="Fujita N."/>
            <person name="Sugita T."/>
            <person name="Iwasaki W."/>
            <person name="Tanaka N."/>
            <person name="Takashima M."/>
        </authorList>
    </citation>
    <scope>NUCLEOTIDE SEQUENCE</scope>
    <source>
        <strain evidence="2">HIS016</strain>
    </source>
</reference>
<reference evidence="2" key="2">
    <citation type="submission" date="2023-06" db="EMBL/GenBank/DDBJ databases">
        <authorList>
            <person name="Kobayashi Y."/>
            <person name="Kayamori A."/>
            <person name="Aoki K."/>
            <person name="Shiwa Y."/>
            <person name="Fujita N."/>
            <person name="Sugita T."/>
            <person name="Iwasaki W."/>
            <person name="Tanaka N."/>
            <person name="Takashima M."/>
        </authorList>
    </citation>
    <scope>NUCLEOTIDE SEQUENCE</scope>
    <source>
        <strain evidence="2">HIS016</strain>
    </source>
</reference>
<sequence length="335" mass="35809">MVGAITLPVSALLPPLDAATAHQKEREAAAHEHLGFDTTPTPKFISLPRLAAVLGLLPASVPLSAASAFLELADLPDFGSPPSQPHDAVLAQPKKHVLVLTGPRAALHLALEEQDPAFLRSHSYALSNRLRRTDIRYCPSVTHLKLLLTVLGAEGVKVAPPSMVVLYDILSLLMAPQDGDKSVADGDECSEDEEPKPAMILRPGVTLASYLGVVAVALELARVAGASLLILEPAGDLALPLVTSASDTVPHTQRTRTAKLSEGLRRLGVTVGQVNGLETETDSASQRTREARYELKFGGETYTFTRSVGTKSEFACPPREEGEPLEEGGWVWEWS</sequence>
<evidence type="ECO:0000256" key="1">
    <source>
        <dbReference type="SAM" id="MobiDB-lite"/>
    </source>
</evidence>
<dbReference type="Proteomes" id="UP001222932">
    <property type="component" value="Unassembled WGS sequence"/>
</dbReference>
<feature type="region of interest" description="Disordered" evidence="1">
    <location>
        <begin position="313"/>
        <end position="335"/>
    </location>
</feature>
<evidence type="ECO:0000313" key="3">
    <source>
        <dbReference type="Proteomes" id="UP001222932"/>
    </source>
</evidence>
<name>A0AAD3TPT6_9TREE</name>
<comment type="caution">
    <text evidence="2">The sequence shown here is derived from an EMBL/GenBank/DDBJ whole genome shotgun (WGS) entry which is preliminary data.</text>
</comment>
<accession>A0AAD3TPT6</accession>
<proteinExistence type="predicted"/>
<dbReference type="AlphaFoldDB" id="A0AAD3TPT6"/>
<gene>
    <name evidence="2" type="ORF">CspeluHIS016_0108830</name>
</gene>
<dbReference type="EMBL" id="BTCM01000001">
    <property type="protein sequence ID" value="GMK54297.1"/>
    <property type="molecule type" value="Genomic_DNA"/>
</dbReference>
<keyword evidence="3" id="KW-1185">Reference proteome</keyword>